<comment type="caution">
    <text evidence="1">The sequence shown here is derived from an EMBL/GenBank/DDBJ whole genome shotgun (WGS) entry which is preliminary data.</text>
</comment>
<gene>
    <name evidence="1" type="ORF">C1SCF055_LOCUS18191</name>
</gene>
<keyword evidence="3" id="KW-1185">Reference proteome</keyword>
<evidence type="ECO:0000313" key="2">
    <source>
        <dbReference type="EMBL" id="CAL1144644.1"/>
    </source>
</evidence>
<dbReference type="Proteomes" id="UP001152797">
    <property type="component" value="Unassembled WGS sequence"/>
</dbReference>
<sequence>MKVIADCIGSFQDFIAKPPEQIAICPGAVCTSEQVRIGFFAAPMKKWLEGNKHLSSFCMDFTFGIGQHGLALGGIGPLGLVEAPKHRPHVRMLPLLLMVAKSEDREAHQDLFKQYMQLMKEHEISVTDGFADCFCFESLQDLVEANEDWKRIRLHRCLQHSKMNLRQAARKRCPSCGERRLRNDEFLNVLVAFLLQSAFLPSSLEFNVFWSSVISRLRGTEKESDWHEPDMALYIQENLLQEGPDGFTAAWRTGLGIVPFGFTTYSSNAQERAWRTIKGLLKPGMRQKDPASVILDVAAALTSKLRNGDYDKMLATVAQPWQSLQVSDKAQLQDVDSLDSDDGPQLVQRKRLGLEAILKHFRRHGPTGTFIEMASALRLALATSEEEVVRAAASLQTGAYDCLRHLHLRESYCTVWVSTENQLYEGHKHLVSGAGWSEHCLFIRALLAKETSQPIPLGTLSAAAKKRTKKRPQAKRSAKMKAMLRAPEALSSGVAGAEAVEVVPMNSQTQELLPGGLVEGKELPILDSVGQEKESMCMAATNSGKRCRRKRSHGAFCFHRHQIASSPKWSLTLFESVKEPAQSAMESWEKAQLDLAIQLSQTENEELSARMQESCRRVDARLRLLGLRRVPVPVEGNCQFDALVYSADVPMSAMEMRSFVVQYLRPLARDELSLLGAAHLLRRPIHLVTDTVSDKPEEYIRIIEPPSIIHESLWGSQVVLACFMDRHFDATEPDSS</sequence>
<reference evidence="2" key="2">
    <citation type="submission" date="2024-04" db="EMBL/GenBank/DDBJ databases">
        <authorList>
            <person name="Chen Y."/>
            <person name="Shah S."/>
            <person name="Dougan E. K."/>
            <person name="Thang M."/>
            <person name="Chan C."/>
        </authorList>
    </citation>
    <scope>NUCLEOTIDE SEQUENCE [LARGE SCALE GENOMIC DNA]</scope>
</reference>
<accession>A0A9P1CGK6</accession>
<reference evidence="1" key="1">
    <citation type="submission" date="2022-10" db="EMBL/GenBank/DDBJ databases">
        <authorList>
            <person name="Chen Y."/>
            <person name="Dougan E. K."/>
            <person name="Chan C."/>
            <person name="Rhodes N."/>
            <person name="Thang M."/>
        </authorList>
    </citation>
    <scope>NUCLEOTIDE SEQUENCE</scope>
</reference>
<protein>
    <recommendedName>
        <fullName evidence="4">OTU domain-containing protein</fullName>
    </recommendedName>
</protein>
<proteinExistence type="predicted"/>
<evidence type="ECO:0008006" key="4">
    <source>
        <dbReference type="Google" id="ProtNLM"/>
    </source>
</evidence>
<dbReference type="OrthoDB" id="415023at2759"/>
<evidence type="ECO:0000313" key="1">
    <source>
        <dbReference type="EMBL" id="CAI3991269.1"/>
    </source>
</evidence>
<dbReference type="EMBL" id="CAMXCT010001569">
    <property type="protein sequence ID" value="CAI3991269.1"/>
    <property type="molecule type" value="Genomic_DNA"/>
</dbReference>
<dbReference type="AlphaFoldDB" id="A0A9P1CGK6"/>
<dbReference type="EMBL" id="CAMXCT030001569">
    <property type="protein sequence ID" value="CAL4778581.1"/>
    <property type="molecule type" value="Genomic_DNA"/>
</dbReference>
<dbReference type="EMBL" id="CAMXCT020001569">
    <property type="protein sequence ID" value="CAL1144644.1"/>
    <property type="molecule type" value="Genomic_DNA"/>
</dbReference>
<evidence type="ECO:0000313" key="3">
    <source>
        <dbReference type="Proteomes" id="UP001152797"/>
    </source>
</evidence>
<name>A0A9P1CGK6_9DINO</name>
<organism evidence="1">
    <name type="scientific">Cladocopium goreaui</name>
    <dbReference type="NCBI Taxonomy" id="2562237"/>
    <lineage>
        <taxon>Eukaryota</taxon>
        <taxon>Sar</taxon>
        <taxon>Alveolata</taxon>
        <taxon>Dinophyceae</taxon>
        <taxon>Suessiales</taxon>
        <taxon>Symbiodiniaceae</taxon>
        <taxon>Cladocopium</taxon>
    </lineage>
</organism>